<feature type="compositionally biased region" description="Low complexity" evidence="1">
    <location>
        <begin position="14"/>
        <end position="27"/>
    </location>
</feature>
<dbReference type="EMBL" id="CM000140">
    <property type="protein sequence ID" value="EEE58619.1"/>
    <property type="molecule type" value="Genomic_DNA"/>
</dbReference>
<evidence type="ECO:0000256" key="1">
    <source>
        <dbReference type="SAM" id="MobiDB-lite"/>
    </source>
</evidence>
<protein>
    <submittedName>
        <fullName evidence="2">Uncharacterized protein</fullName>
    </submittedName>
</protein>
<name>B9F6A3_ORYSJ</name>
<gene>
    <name evidence="2" type="ORF">OsJ_09973</name>
</gene>
<feature type="compositionally biased region" description="Basic and acidic residues" evidence="1">
    <location>
        <begin position="56"/>
        <end position="76"/>
    </location>
</feature>
<organism evidence="2">
    <name type="scientific">Oryza sativa subsp. japonica</name>
    <name type="common">Rice</name>
    <dbReference type="NCBI Taxonomy" id="39947"/>
    <lineage>
        <taxon>Eukaryota</taxon>
        <taxon>Viridiplantae</taxon>
        <taxon>Streptophyta</taxon>
        <taxon>Embryophyta</taxon>
        <taxon>Tracheophyta</taxon>
        <taxon>Spermatophyta</taxon>
        <taxon>Magnoliopsida</taxon>
        <taxon>Liliopsida</taxon>
        <taxon>Poales</taxon>
        <taxon>Poaceae</taxon>
        <taxon>BOP clade</taxon>
        <taxon>Oryzoideae</taxon>
        <taxon>Oryzeae</taxon>
        <taxon>Oryzinae</taxon>
        <taxon>Oryza</taxon>
        <taxon>Oryza sativa</taxon>
    </lineage>
</organism>
<feature type="region of interest" description="Disordered" evidence="1">
    <location>
        <begin position="1"/>
        <end position="82"/>
    </location>
</feature>
<dbReference type="Proteomes" id="UP000007752">
    <property type="component" value="Chromosome 3"/>
</dbReference>
<accession>B9F6A3</accession>
<reference evidence="2" key="2">
    <citation type="submission" date="2008-12" db="EMBL/GenBank/DDBJ databases">
        <title>Improved gene annotation of the rice (Oryza sativa) genomes.</title>
        <authorList>
            <person name="Wang J."/>
            <person name="Li R."/>
            <person name="Fan W."/>
            <person name="Huang Q."/>
            <person name="Zhang J."/>
            <person name="Zhou Y."/>
            <person name="Hu Y."/>
            <person name="Zi S."/>
            <person name="Li J."/>
            <person name="Ni P."/>
            <person name="Zheng H."/>
            <person name="Zhang Y."/>
            <person name="Zhao M."/>
            <person name="Hao Q."/>
            <person name="McDermott J."/>
            <person name="Samudrala R."/>
            <person name="Kristiansen K."/>
            <person name="Wong G.K.-S."/>
        </authorList>
    </citation>
    <scope>NUCLEOTIDE SEQUENCE</scope>
</reference>
<reference evidence="2" key="1">
    <citation type="journal article" date="2005" name="PLoS Biol.">
        <title>The genomes of Oryza sativa: a history of duplications.</title>
        <authorList>
            <person name="Yu J."/>
            <person name="Wang J."/>
            <person name="Lin W."/>
            <person name="Li S."/>
            <person name="Li H."/>
            <person name="Zhou J."/>
            <person name="Ni P."/>
            <person name="Dong W."/>
            <person name="Hu S."/>
            <person name="Zeng C."/>
            <person name="Zhang J."/>
            <person name="Zhang Y."/>
            <person name="Li R."/>
            <person name="Xu Z."/>
            <person name="Li S."/>
            <person name="Li X."/>
            <person name="Zheng H."/>
            <person name="Cong L."/>
            <person name="Lin L."/>
            <person name="Yin J."/>
            <person name="Geng J."/>
            <person name="Li G."/>
            <person name="Shi J."/>
            <person name="Liu J."/>
            <person name="Lv H."/>
            <person name="Li J."/>
            <person name="Wang J."/>
            <person name="Deng Y."/>
            <person name="Ran L."/>
            <person name="Shi X."/>
            <person name="Wang X."/>
            <person name="Wu Q."/>
            <person name="Li C."/>
            <person name="Ren X."/>
            <person name="Wang J."/>
            <person name="Wang X."/>
            <person name="Li D."/>
            <person name="Liu D."/>
            <person name="Zhang X."/>
            <person name="Ji Z."/>
            <person name="Zhao W."/>
            <person name="Sun Y."/>
            <person name="Zhang Z."/>
            <person name="Bao J."/>
            <person name="Han Y."/>
            <person name="Dong L."/>
            <person name="Ji J."/>
            <person name="Chen P."/>
            <person name="Wu S."/>
            <person name="Liu J."/>
            <person name="Xiao Y."/>
            <person name="Bu D."/>
            <person name="Tan J."/>
            <person name="Yang L."/>
            <person name="Ye C."/>
            <person name="Zhang J."/>
            <person name="Xu J."/>
            <person name="Zhou Y."/>
            <person name="Yu Y."/>
            <person name="Zhang B."/>
            <person name="Zhuang S."/>
            <person name="Wei H."/>
            <person name="Liu B."/>
            <person name="Lei M."/>
            <person name="Yu H."/>
            <person name="Li Y."/>
            <person name="Xu H."/>
            <person name="Wei S."/>
            <person name="He X."/>
            <person name="Fang L."/>
            <person name="Zhang Z."/>
            <person name="Zhang Y."/>
            <person name="Huang X."/>
            <person name="Su Z."/>
            <person name="Tong W."/>
            <person name="Li J."/>
            <person name="Tong Z."/>
            <person name="Li S."/>
            <person name="Ye J."/>
            <person name="Wang L."/>
            <person name="Fang L."/>
            <person name="Lei T."/>
            <person name="Chen C."/>
            <person name="Chen H."/>
            <person name="Xu Z."/>
            <person name="Li H."/>
            <person name="Huang H."/>
            <person name="Zhang F."/>
            <person name="Xu H."/>
            <person name="Li N."/>
            <person name="Zhao C."/>
            <person name="Li S."/>
            <person name="Dong L."/>
            <person name="Huang Y."/>
            <person name="Li L."/>
            <person name="Xi Y."/>
            <person name="Qi Q."/>
            <person name="Li W."/>
            <person name="Zhang B."/>
            <person name="Hu W."/>
            <person name="Zhang Y."/>
            <person name="Tian X."/>
            <person name="Jiao Y."/>
            <person name="Liang X."/>
            <person name="Jin J."/>
            <person name="Gao L."/>
            <person name="Zheng W."/>
            <person name="Hao B."/>
            <person name="Liu S."/>
            <person name="Wang W."/>
            <person name="Yuan L."/>
            <person name="Cao M."/>
            <person name="McDermott J."/>
            <person name="Samudrala R."/>
            <person name="Wang J."/>
            <person name="Wong G.K."/>
            <person name="Yang H."/>
        </authorList>
    </citation>
    <scope>NUCLEOTIDE SEQUENCE [LARGE SCALE GENOMIC DNA]</scope>
</reference>
<sequence>MARPEVETTVRLGAADPAPLWPDLASPPTDPVGTVRGAMEAERAASGAGVPCRCSGRQDGRQDGRDVGGGRRDAGPGRRGGGVGWGCCGDGACSCSASCPRPASLSDGA</sequence>
<dbReference type="AlphaFoldDB" id="B9F6A3"/>
<evidence type="ECO:0000313" key="2">
    <source>
        <dbReference type="EMBL" id="EEE58619.1"/>
    </source>
</evidence>
<proteinExistence type="predicted"/>